<dbReference type="InParanoid" id="E9G1L8"/>
<dbReference type="EMBL" id="GL732529">
    <property type="protein sequence ID" value="EFX86791.1"/>
    <property type="molecule type" value="Genomic_DNA"/>
</dbReference>
<keyword evidence="3" id="KW-1185">Reference proteome</keyword>
<dbReference type="KEGG" id="dpx:DAPPUDRAFT_236263"/>
<evidence type="ECO:0000313" key="3">
    <source>
        <dbReference type="Proteomes" id="UP000000305"/>
    </source>
</evidence>
<dbReference type="AlphaFoldDB" id="E9G1L8"/>
<accession>E9G1L8</accession>
<feature type="region of interest" description="Disordered" evidence="1">
    <location>
        <begin position="23"/>
        <end position="49"/>
    </location>
</feature>
<evidence type="ECO:0000313" key="2">
    <source>
        <dbReference type="EMBL" id="EFX86791.1"/>
    </source>
</evidence>
<reference evidence="2 3" key="1">
    <citation type="journal article" date="2011" name="Science">
        <title>The ecoresponsive genome of Daphnia pulex.</title>
        <authorList>
            <person name="Colbourne J.K."/>
            <person name="Pfrender M.E."/>
            <person name="Gilbert D."/>
            <person name="Thomas W.K."/>
            <person name="Tucker A."/>
            <person name="Oakley T.H."/>
            <person name="Tokishita S."/>
            <person name="Aerts A."/>
            <person name="Arnold G.J."/>
            <person name="Basu M.K."/>
            <person name="Bauer D.J."/>
            <person name="Caceres C.E."/>
            <person name="Carmel L."/>
            <person name="Casola C."/>
            <person name="Choi J.H."/>
            <person name="Detter J.C."/>
            <person name="Dong Q."/>
            <person name="Dusheyko S."/>
            <person name="Eads B.D."/>
            <person name="Frohlich T."/>
            <person name="Geiler-Samerotte K.A."/>
            <person name="Gerlach D."/>
            <person name="Hatcher P."/>
            <person name="Jogdeo S."/>
            <person name="Krijgsveld J."/>
            <person name="Kriventseva E.V."/>
            <person name="Kultz D."/>
            <person name="Laforsch C."/>
            <person name="Lindquist E."/>
            <person name="Lopez J."/>
            <person name="Manak J.R."/>
            <person name="Muller J."/>
            <person name="Pangilinan J."/>
            <person name="Patwardhan R.P."/>
            <person name="Pitluck S."/>
            <person name="Pritham E.J."/>
            <person name="Rechtsteiner A."/>
            <person name="Rho M."/>
            <person name="Rogozin I.B."/>
            <person name="Sakarya O."/>
            <person name="Salamov A."/>
            <person name="Schaack S."/>
            <person name="Shapiro H."/>
            <person name="Shiga Y."/>
            <person name="Skalitzky C."/>
            <person name="Smith Z."/>
            <person name="Souvorov A."/>
            <person name="Sung W."/>
            <person name="Tang Z."/>
            <person name="Tsuchiya D."/>
            <person name="Tu H."/>
            <person name="Vos H."/>
            <person name="Wang M."/>
            <person name="Wolf Y.I."/>
            <person name="Yamagata H."/>
            <person name="Yamada T."/>
            <person name="Ye Y."/>
            <person name="Shaw J.R."/>
            <person name="Andrews J."/>
            <person name="Crease T.J."/>
            <person name="Tang H."/>
            <person name="Lucas S.M."/>
            <person name="Robertson H.M."/>
            <person name="Bork P."/>
            <person name="Koonin E.V."/>
            <person name="Zdobnov E.M."/>
            <person name="Grigoriev I.V."/>
            <person name="Lynch M."/>
            <person name="Boore J.L."/>
        </authorList>
    </citation>
    <scope>NUCLEOTIDE SEQUENCE [LARGE SCALE GENOMIC DNA]</scope>
</reference>
<proteinExistence type="predicted"/>
<gene>
    <name evidence="2" type="ORF">DAPPUDRAFT_236263</name>
</gene>
<organism evidence="2 3">
    <name type="scientific">Daphnia pulex</name>
    <name type="common">Water flea</name>
    <dbReference type="NCBI Taxonomy" id="6669"/>
    <lineage>
        <taxon>Eukaryota</taxon>
        <taxon>Metazoa</taxon>
        <taxon>Ecdysozoa</taxon>
        <taxon>Arthropoda</taxon>
        <taxon>Crustacea</taxon>
        <taxon>Branchiopoda</taxon>
        <taxon>Diplostraca</taxon>
        <taxon>Cladocera</taxon>
        <taxon>Anomopoda</taxon>
        <taxon>Daphniidae</taxon>
        <taxon>Daphnia</taxon>
    </lineage>
</organism>
<sequence length="49" mass="5507">MGKRWTPGRKVYRFRNSVLGDSVPADRYGKKGRKKKKIAANSSITGAIR</sequence>
<protein>
    <submittedName>
        <fullName evidence="2">Uncharacterized protein</fullName>
    </submittedName>
</protein>
<dbReference type="Proteomes" id="UP000000305">
    <property type="component" value="Unassembled WGS sequence"/>
</dbReference>
<name>E9G1L8_DAPPU</name>
<feature type="compositionally biased region" description="Polar residues" evidence="1">
    <location>
        <begin position="40"/>
        <end position="49"/>
    </location>
</feature>
<evidence type="ECO:0000256" key="1">
    <source>
        <dbReference type="SAM" id="MobiDB-lite"/>
    </source>
</evidence>
<dbReference type="HOGENOM" id="CLU_3144358_0_0_1"/>